<feature type="chain" id="PRO_5032998932" description="PA domain-containing protein" evidence="12">
    <location>
        <begin position="19"/>
        <end position="524"/>
    </location>
</feature>
<keyword evidence="8 11" id="KW-0472">Membrane</keyword>
<evidence type="ECO:0000256" key="10">
    <source>
        <dbReference type="ARBA" id="ARBA00037847"/>
    </source>
</evidence>
<evidence type="ECO:0000256" key="7">
    <source>
        <dbReference type="ARBA" id="ARBA00022989"/>
    </source>
</evidence>
<dbReference type="PANTHER" id="PTHR22702">
    <property type="entry name" value="PROTEASE-ASSOCIATED DOMAIN-CONTAINING PROTEIN"/>
    <property type="match status" value="1"/>
</dbReference>
<keyword evidence="5" id="KW-0677">Repeat</keyword>
<dbReference type="Gene3D" id="3.50.30.30">
    <property type="match status" value="1"/>
</dbReference>
<feature type="transmembrane region" description="Helical" evidence="11">
    <location>
        <begin position="444"/>
        <end position="463"/>
    </location>
</feature>
<protein>
    <recommendedName>
        <fullName evidence="17">PA domain-containing protein</fullName>
    </recommendedName>
</protein>
<evidence type="ECO:0008006" key="17">
    <source>
        <dbReference type="Google" id="ProtNLM"/>
    </source>
</evidence>
<evidence type="ECO:0000256" key="5">
    <source>
        <dbReference type="ARBA" id="ARBA00022737"/>
    </source>
</evidence>
<gene>
    <name evidence="15" type="ORF">JKP88DRAFT_270825</name>
</gene>
<dbReference type="InterPro" id="IPR003137">
    <property type="entry name" value="PA_domain"/>
</dbReference>
<evidence type="ECO:0000256" key="3">
    <source>
        <dbReference type="ARBA" id="ARBA00022692"/>
    </source>
</evidence>
<dbReference type="Proteomes" id="UP000664859">
    <property type="component" value="Unassembled WGS sequence"/>
</dbReference>
<dbReference type="InterPro" id="IPR046450">
    <property type="entry name" value="PA_dom_sf"/>
</dbReference>
<reference evidence="15" key="1">
    <citation type="submission" date="2021-02" db="EMBL/GenBank/DDBJ databases">
        <title>First Annotated Genome of the Yellow-green Alga Tribonema minus.</title>
        <authorList>
            <person name="Mahan K.M."/>
        </authorList>
    </citation>
    <scope>NUCLEOTIDE SEQUENCE</scope>
    <source>
        <strain evidence="15">UTEX B ZZ1240</strain>
    </source>
</reference>
<feature type="domain" description="PA" evidence="13">
    <location>
        <begin position="60"/>
        <end position="167"/>
    </location>
</feature>
<evidence type="ECO:0000256" key="8">
    <source>
        <dbReference type="ARBA" id="ARBA00023136"/>
    </source>
</evidence>
<accession>A0A835YNB1</accession>
<evidence type="ECO:0000256" key="6">
    <source>
        <dbReference type="ARBA" id="ARBA00022837"/>
    </source>
</evidence>
<evidence type="ECO:0000313" key="15">
    <source>
        <dbReference type="EMBL" id="KAG5176720.1"/>
    </source>
</evidence>
<evidence type="ECO:0000259" key="13">
    <source>
        <dbReference type="Pfam" id="PF02225"/>
    </source>
</evidence>
<evidence type="ECO:0000259" key="14">
    <source>
        <dbReference type="Pfam" id="PF25011"/>
    </source>
</evidence>
<dbReference type="SUPFAM" id="SSF52025">
    <property type="entry name" value="PA domain"/>
    <property type="match status" value="1"/>
</dbReference>
<proteinExistence type="predicted"/>
<dbReference type="InterPro" id="IPR056858">
    <property type="entry name" value="VSR_TRX"/>
</dbReference>
<name>A0A835YNB1_9STRA</name>
<organism evidence="15 16">
    <name type="scientific">Tribonema minus</name>
    <dbReference type="NCBI Taxonomy" id="303371"/>
    <lineage>
        <taxon>Eukaryota</taxon>
        <taxon>Sar</taxon>
        <taxon>Stramenopiles</taxon>
        <taxon>Ochrophyta</taxon>
        <taxon>PX clade</taxon>
        <taxon>Xanthophyceae</taxon>
        <taxon>Tribonematales</taxon>
        <taxon>Tribonemataceae</taxon>
        <taxon>Tribonema</taxon>
    </lineage>
</organism>
<dbReference type="EMBL" id="JAFCMP010000534">
    <property type="protein sequence ID" value="KAG5176720.1"/>
    <property type="molecule type" value="Genomic_DNA"/>
</dbReference>
<dbReference type="PANTHER" id="PTHR22702:SF1">
    <property type="entry name" value="PROTEASE-ASSOCIATED DOMAIN-CONTAINING PROTEIN 1"/>
    <property type="match status" value="1"/>
</dbReference>
<dbReference type="GO" id="GO:0016020">
    <property type="term" value="C:membrane"/>
    <property type="evidence" value="ECO:0007669"/>
    <property type="project" value="UniProtKB-SubCell"/>
</dbReference>
<keyword evidence="7 11" id="KW-1133">Transmembrane helix</keyword>
<evidence type="ECO:0000256" key="4">
    <source>
        <dbReference type="ARBA" id="ARBA00022729"/>
    </source>
</evidence>
<evidence type="ECO:0000256" key="1">
    <source>
        <dbReference type="ARBA" id="ARBA00004479"/>
    </source>
</evidence>
<dbReference type="Pfam" id="PF02225">
    <property type="entry name" value="PA"/>
    <property type="match status" value="1"/>
</dbReference>
<evidence type="ECO:0000313" key="16">
    <source>
        <dbReference type="Proteomes" id="UP000664859"/>
    </source>
</evidence>
<dbReference type="Pfam" id="PF25011">
    <property type="entry name" value="VSR_TRX"/>
    <property type="match status" value="1"/>
</dbReference>
<evidence type="ECO:0000256" key="12">
    <source>
        <dbReference type="SAM" id="SignalP"/>
    </source>
</evidence>
<keyword evidence="3 11" id="KW-0812">Transmembrane</keyword>
<keyword evidence="9" id="KW-0325">Glycoprotein</keyword>
<keyword evidence="2" id="KW-0245">EGF-like domain</keyword>
<keyword evidence="6" id="KW-0106">Calcium</keyword>
<comment type="subcellular location">
    <subcellularLocation>
        <location evidence="10">Endomembrane system</location>
        <topology evidence="10">Single-pass membrane protein</topology>
    </subcellularLocation>
    <subcellularLocation>
        <location evidence="1">Membrane</location>
        <topology evidence="1">Single-pass type I membrane protein</topology>
    </subcellularLocation>
</comment>
<keyword evidence="4 12" id="KW-0732">Signal</keyword>
<evidence type="ECO:0000256" key="2">
    <source>
        <dbReference type="ARBA" id="ARBA00022536"/>
    </source>
</evidence>
<evidence type="ECO:0000256" key="9">
    <source>
        <dbReference type="ARBA" id="ARBA00023180"/>
    </source>
</evidence>
<keyword evidence="16" id="KW-1185">Reference proteome</keyword>
<feature type="domain" description="Vacuolar sorting receptor thioredoxin-like" evidence="14">
    <location>
        <begin position="193"/>
        <end position="399"/>
    </location>
</feature>
<sequence>MTRLLLAGVAAVLMGVAAEVSQTSSRLQIQIPTELFRPAGYAHQEALFGIPHYGGAIAQRLVYPGNYTDPYTLCSDSEADKFVNPAQPFILLVDRGGQDCTFVSKVRRAQHLGAAGVIIVDDRCICGDGACASAVACQPVEPIMADDGSGADITIPSFLMTKMDGNIIKSHLQANQFIQAEMTWSLPAPDDRVEWSLWTSAQDSAATAFKAEFRDVVTALGTHAYFTPHYIVYDGEEYGCRDDTNHCGNLCTNAGRYCNPDPDFDRDSGLSGADIIQETLRQKCIWLHYGGDKASKGEQGIGERWWTYVQTFSKKCGMGKFVDSSCISRAMSEAKINEKTINKCMDESGGLQGDIDNTLLSEELKEKANKSIVVIPTVYVNNVVERGGITAASVLTTICSGYAGGTEPKVCSCAGQGSSTAVKLCVRNGGKPPGGGGASGASTILGSVFAAMLVMGAAGFLYYRKSQEAMRDQVRGILAEYMPLDDMDAPGSNARVPFISHHGAGNGNAGNGGGYAAPKDTRLV</sequence>
<dbReference type="GO" id="GO:0012505">
    <property type="term" value="C:endomembrane system"/>
    <property type="evidence" value="ECO:0007669"/>
    <property type="project" value="UniProtKB-SubCell"/>
</dbReference>
<dbReference type="AlphaFoldDB" id="A0A835YNB1"/>
<comment type="caution">
    <text evidence="15">The sequence shown here is derived from an EMBL/GenBank/DDBJ whole genome shotgun (WGS) entry which is preliminary data.</text>
</comment>
<dbReference type="OrthoDB" id="10045365at2759"/>
<evidence type="ECO:0000256" key="11">
    <source>
        <dbReference type="SAM" id="Phobius"/>
    </source>
</evidence>
<feature type="signal peptide" evidence="12">
    <location>
        <begin position="1"/>
        <end position="18"/>
    </location>
</feature>